<keyword evidence="1" id="KW-1133">Transmembrane helix</keyword>
<evidence type="ECO:0000256" key="2">
    <source>
        <dbReference type="SAM" id="SignalP"/>
    </source>
</evidence>
<name>A0A937XFY2_UNCW3</name>
<protein>
    <recommendedName>
        <fullName evidence="5">DUF3592 domain-containing protein</fullName>
    </recommendedName>
</protein>
<evidence type="ECO:0000313" key="4">
    <source>
        <dbReference type="Proteomes" id="UP000779900"/>
    </source>
</evidence>
<evidence type="ECO:0000313" key="3">
    <source>
        <dbReference type="EMBL" id="MBM3330893.1"/>
    </source>
</evidence>
<accession>A0A937XFY2</accession>
<evidence type="ECO:0008006" key="5">
    <source>
        <dbReference type="Google" id="ProtNLM"/>
    </source>
</evidence>
<gene>
    <name evidence="3" type="ORF">FJY68_03465</name>
</gene>
<keyword evidence="1" id="KW-0812">Transmembrane</keyword>
<proteinExistence type="predicted"/>
<dbReference type="Proteomes" id="UP000779900">
    <property type="component" value="Unassembled WGS sequence"/>
</dbReference>
<dbReference type="PROSITE" id="PS51257">
    <property type="entry name" value="PROKAR_LIPOPROTEIN"/>
    <property type="match status" value="1"/>
</dbReference>
<comment type="caution">
    <text evidence="3">The sequence shown here is derived from an EMBL/GenBank/DDBJ whole genome shotgun (WGS) entry which is preliminary data.</text>
</comment>
<reference evidence="3" key="1">
    <citation type="submission" date="2019-03" db="EMBL/GenBank/DDBJ databases">
        <title>Lake Tanganyika Metagenome-Assembled Genomes (MAGs).</title>
        <authorList>
            <person name="Tran P."/>
        </authorList>
    </citation>
    <scope>NUCLEOTIDE SEQUENCE</scope>
    <source>
        <strain evidence="3">K_DeepCast_150m_m2_040</strain>
    </source>
</reference>
<feature type="transmembrane region" description="Helical" evidence="1">
    <location>
        <begin position="143"/>
        <end position="163"/>
    </location>
</feature>
<dbReference type="EMBL" id="VGIR01000013">
    <property type="protein sequence ID" value="MBM3330893.1"/>
    <property type="molecule type" value="Genomic_DNA"/>
</dbReference>
<organism evidence="3 4">
    <name type="scientific">candidate division WOR-3 bacterium</name>
    <dbReference type="NCBI Taxonomy" id="2052148"/>
    <lineage>
        <taxon>Bacteria</taxon>
        <taxon>Bacteria division WOR-3</taxon>
    </lineage>
</organism>
<feature type="signal peptide" evidence="2">
    <location>
        <begin position="1"/>
        <end position="17"/>
    </location>
</feature>
<feature type="chain" id="PRO_5037129639" description="DUF3592 domain-containing protein" evidence="2">
    <location>
        <begin position="18"/>
        <end position="165"/>
    </location>
</feature>
<evidence type="ECO:0000256" key="1">
    <source>
        <dbReference type="SAM" id="Phobius"/>
    </source>
</evidence>
<sequence length="165" mass="17965">MKRIAALLLFSVAVACAATVGYVSIETDSLPDQVYLDATTVPMTVAPVVVEALPGKHFVSLFPPKTVYRASVDEAPEQFWDRLRKLGAIPDQPGLISSYEAGSVRVGTEWVYVSPDDTVKVRLSHAEVLKTYRRDSGCAMNTFIGWTIGIGATMVLAIIFSRINT</sequence>
<keyword evidence="2" id="KW-0732">Signal</keyword>
<dbReference type="AlphaFoldDB" id="A0A937XFY2"/>
<keyword evidence="1" id="KW-0472">Membrane</keyword>